<proteinExistence type="inferred from homology"/>
<evidence type="ECO:0000256" key="1">
    <source>
        <dbReference type="ARBA" id="ARBA00006658"/>
    </source>
</evidence>
<dbReference type="GO" id="GO:0031929">
    <property type="term" value="P:TOR signaling"/>
    <property type="evidence" value="ECO:0007669"/>
    <property type="project" value="TreeGrafter"/>
</dbReference>
<evidence type="ECO:0000313" key="3">
    <source>
        <dbReference type="Proteomes" id="UP000007800"/>
    </source>
</evidence>
<gene>
    <name evidence="2" type="ORF">Pmar_PMAR028484</name>
</gene>
<dbReference type="InterPro" id="IPR051330">
    <property type="entry name" value="Phosphatase_reg/MetRdx"/>
</dbReference>
<dbReference type="PANTHER" id="PTHR21021:SF16">
    <property type="entry name" value="TIP41-LIKE PROTEIN"/>
    <property type="match status" value="1"/>
</dbReference>
<dbReference type="RefSeq" id="XP_002769387.1">
    <property type="nucleotide sequence ID" value="XM_002769341.1"/>
</dbReference>
<organism evidence="3">
    <name type="scientific">Perkinsus marinus (strain ATCC 50983 / TXsc)</name>
    <dbReference type="NCBI Taxonomy" id="423536"/>
    <lineage>
        <taxon>Eukaryota</taxon>
        <taxon>Sar</taxon>
        <taxon>Alveolata</taxon>
        <taxon>Perkinsozoa</taxon>
        <taxon>Perkinsea</taxon>
        <taxon>Perkinsida</taxon>
        <taxon>Perkinsidae</taxon>
        <taxon>Perkinsus</taxon>
    </lineage>
</organism>
<dbReference type="PANTHER" id="PTHR21021">
    <property type="entry name" value="GAF/PUTATIVE CYTOSKELETAL PROTEIN"/>
    <property type="match status" value="1"/>
</dbReference>
<dbReference type="OMA" id="SHRRWIP"/>
<name>C5LM93_PERM5</name>
<dbReference type="Pfam" id="PF04176">
    <property type="entry name" value="TIP41"/>
    <property type="match status" value="1"/>
</dbReference>
<dbReference type="GeneID" id="9054916"/>
<accession>C5LM93</accession>
<keyword evidence="3" id="KW-1185">Reference proteome</keyword>
<dbReference type="GO" id="GO:0005829">
    <property type="term" value="C:cytosol"/>
    <property type="evidence" value="ECO:0007669"/>
    <property type="project" value="TreeGrafter"/>
</dbReference>
<dbReference type="EMBL" id="GG683442">
    <property type="protein sequence ID" value="EER02105.1"/>
    <property type="molecule type" value="Genomic_DNA"/>
</dbReference>
<dbReference type="InterPro" id="IPR007303">
    <property type="entry name" value="TIP41-like"/>
</dbReference>
<dbReference type="Proteomes" id="UP000007800">
    <property type="component" value="Unassembled WGS sequence"/>
</dbReference>
<evidence type="ECO:0008006" key="4">
    <source>
        <dbReference type="Google" id="ProtNLM"/>
    </source>
</evidence>
<dbReference type="InParanoid" id="C5LM93"/>
<comment type="similarity">
    <text evidence="1">Belongs to the TIP41 family.</text>
</comment>
<dbReference type="OrthoDB" id="10253878at2759"/>
<protein>
    <recommendedName>
        <fullName evidence="4">TIP41-like protein</fullName>
    </recommendedName>
</protein>
<evidence type="ECO:0000313" key="2">
    <source>
        <dbReference type="EMBL" id="EER02105.1"/>
    </source>
</evidence>
<reference evidence="2 3" key="1">
    <citation type="submission" date="2008-07" db="EMBL/GenBank/DDBJ databases">
        <authorList>
            <person name="El-Sayed N."/>
            <person name="Caler E."/>
            <person name="Inman J."/>
            <person name="Amedeo P."/>
            <person name="Hass B."/>
            <person name="Wortman J."/>
        </authorList>
    </citation>
    <scope>NUCLEOTIDE SEQUENCE [LARGE SCALE GENOMIC DNA]</scope>
    <source>
        <strain evidence="3">ATCC 50983 / TXsc</strain>
    </source>
</reference>
<dbReference type="AlphaFoldDB" id="C5LM93"/>
<sequence>MPQFSTEGWSFETSEPSAAIADAVERDEIEKELPSHRRWIPDMVFSGAHLTIDRPVANVRISFNITDALMGVAEWQEGTIGANDGLLSRVGVDIWQELGERCPHQVRVAAARTWHPDMSNPDVHVVSPTASNHNPQLPKADWTYSTAYGGTFTGPWLSDEIRGSAECLPRCQLTDRSLPIRWFSQVCLWEDELADNGSSKYVIRVRVMPNFWYVLASFLLRVDGVIIRLVETRIFHQFGTHEVIRHWSWRERELNGLDAAPLRAKVDAAVAQGLIGCESLAEDEGSLCFELCDKFTFNDSL</sequence>